<sequence length="314" mass="35496">MINAAYAQLWRLDKRFQWAGLAAFASKQVGCGLLHAAESIEKIQAEYEAAQHLKKSAKDGFWSLFNPVEVQRQEKLLEYEKRQREYGQAIRNNPLPGIDWRNDSEPLSTVQQLYQHVYEMMAMGNTTLFLDVYPLHVFYLERGLKQFESCLSSRKNIYGDGQDSILWPVGQEKLRFGVDHPEVLQAFNAINAGDIANSVELLADHEQRNILQPTLYADQKLVALLLGNHLSYVTGIPSGLAQAIELTLASQCRPVEDGRTVEFSNIPFANLADITQRMTFVLKAAAQFDKLLHSSQRHLIDQAIHDLSEGLGVR</sequence>
<organism evidence="1 2">
    <name type="scientific">Pseudomonas tolaasii</name>
    <dbReference type="NCBI Taxonomy" id="29442"/>
    <lineage>
        <taxon>Bacteria</taxon>
        <taxon>Pseudomonadati</taxon>
        <taxon>Pseudomonadota</taxon>
        <taxon>Gammaproteobacteria</taxon>
        <taxon>Pseudomonadales</taxon>
        <taxon>Pseudomonadaceae</taxon>
        <taxon>Pseudomonas</taxon>
    </lineage>
</organism>
<dbReference type="Pfam" id="PF10720">
    <property type="entry name" value="DUF2515"/>
    <property type="match status" value="1"/>
</dbReference>
<dbReference type="AlphaFoldDB" id="A0A7Y8DRW9"/>
<name>A0A7Y8DRW9_PSETO</name>
<protein>
    <submittedName>
        <fullName evidence="1">Uncharacterized protein</fullName>
    </submittedName>
</protein>
<dbReference type="Proteomes" id="UP000549134">
    <property type="component" value="Unassembled WGS sequence"/>
</dbReference>
<accession>A0A7Y8DRW9</accession>
<proteinExistence type="predicted"/>
<evidence type="ECO:0000313" key="1">
    <source>
        <dbReference type="EMBL" id="NWD37717.1"/>
    </source>
</evidence>
<dbReference type="InterPro" id="IPR019658">
    <property type="entry name" value="DUF2515"/>
</dbReference>
<reference evidence="1 2" key="1">
    <citation type="submission" date="2020-04" db="EMBL/GenBank/DDBJ databases">
        <title>Molecular characterization of pseudomonads from Agaricus bisporus reveal novel blotch 2 pathogens in Western Europe.</title>
        <authorList>
            <person name="Taparia T."/>
            <person name="Krijger M."/>
            <person name="Haynes E."/>
            <person name="Elpinstone J.G."/>
            <person name="Noble R."/>
            <person name="Van Der Wolf J."/>
        </authorList>
    </citation>
    <scope>NUCLEOTIDE SEQUENCE [LARGE SCALE GENOMIC DNA]</scope>
    <source>
        <strain evidence="1 2">IPO3746</strain>
    </source>
</reference>
<gene>
    <name evidence="1" type="ORF">HX787_17815</name>
</gene>
<dbReference type="EMBL" id="JACAQK010000014">
    <property type="protein sequence ID" value="NWD37717.1"/>
    <property type="molecule type" value="Genomic_DNA"/>
</dbReference>
<comment type="caution">
    <text evidence="1">The sequence shown here is derived from an EMBL/GenBank/DDBJ whole genome shotgun (WGS) entry which is preliminary data.</text>
</comment>
<evidence type="ECO:0000313" key="2">
    <source>
        <dbReference type="Proteomes" id="UP000549134"/>
    </source>
</evidence>